<name>A0A1M6K034_9FIRM</name>
<evidence type="ECO:0000313" key="2">
    <source>
        <dbReference type="Proteomes" id="UP000184536"/>
    </source>
</evidence>
<protein>
    <submittedName>
        <fullName evidence="1">Uncharacterized protein</fullName>
    </submittedName>
</protein>
<proteinExistence type="predicted"/>
<organism evidence="1 2">
    <name type="scientific">Geosporobacter subterraneus DSM 17957</name>
    <dbReference type="NCBI Taxonomy" id="1121919"/>
    <lineage>
        <taxon>Bacteria</taxon>
        <taxon>Bacillati</taxon>
        <taxon>Bacillota</taxon>
        <taxon>Clostridia</taxon>
        <taxon>Peptostreptococcales</taxon>
        <taxon>Thermotaleaceae</taxon>
        <taxon>Geosporobacter</taxon>
    </lineage>
</organism>
<dbReference type="Proteomes" id="UP000184536">
    <property type="component" value="Unassembled WGS sequence"/>
</dbReference>
<dbReference type="OrthoDB" id="1952902at2"/>
<dbReference type="AlphaFoldDB" id="A0A1M6K034"/>
<evidence type="ECO:0000313" key="1">
    <source>
        <dbReference type="EMBL" id="SHJ52287.1"/>
    </source>
</evidence>
<dbReference type="EMBL" id="FQZV01000028">
    <property type="protein sequence ID" value="SHJ52287.1"/>
    <property type="molecule type" value="Genomic_DNA"/>
</dbReference>
<accession>A0A1M6K034</accession>
<reference evidence="2" key="1">
    <citation type="submission" date="2016-11" db="EMBL/GenBank/DDBJ databases">
        <authorList>
            <person name="Varghese N."/>
            <person name="Submissions S."/>
        </authorList>
    </citation>
    <scope>NUCLEOTIDE SEQUENCE [LARGE SCALE GENOMIC DNA]</scope>
    <source>
        <strain evidence="2">DSM 17957</strain>
    </source>
</reference>
<dbReference type="RefSeq" id="WP_110941411.1">
    <property type="nucleotide sequence ID" value="NZ_FQZV01000028.1"/>
</dbReference>
<keyword evidence="2" id="KW-1185">Reference proteome</keyword>
<dbReference type="STRING" id="1121919.SAMN02745975_02286"/>
<sequence length="164" mass="19117">MKKGLLVFLMLIAIFVHGKLIFANESKTEENIEKNVENMGSELVLIENLFRERTHIWNDLYESNRKLEFYKEKLSQVVAEPLLAFDLGVLESLLNDPTDLDRVLEVNVVQLEDLYYGKTNMISTATILWKMKGLEAQYVEEIRYKVILVKDKGVWKLSDYSVIQ</sequence>
<gene>
    <name evidence="1" type="ORF">SAMN02745975_02286</name>
</gene>